<dbReference type="Gene3D" id="2.40.50.100">
    <property type="match status" value="1"/>
</dbReference>
<keyword evidence="3 6" id="KW-0547">Nucleotide-binding</keyword>
<feature type="domain" description="ATP-grasp" evidence="8">
    <location>
        <begin position="120"/>
        <end position="317"/>
    </location>
</feature>
<dbReference type="InterPro" id="IPR048429">
    <property type="entry name" value="MCC_alpha_BT"/>
</dbReference>
<dbReference type="EMBL" id="CP071517">
    <property type="protein sequence ID" value="QSX76207.1"/>
    <property type="molecule type" value="Genomic_DNA"/>
</dbReference>
<dbReference type="InterPro" id="IPR011053">
    <property type="entry name" value="Single_hybrid_motif"/>
</dbReference>
<dbReference type="RefSeq" id="WP_200605685.1">
    <property type="nucleotide sequence ID" value="NZ_CP071517.1"/>
</dbReference>
<dbReference type="SMART" id="SM01209">
    <property type="entry name" value="GARS_A"/>
    <property type="match status" value="1"/>
</dbReference>
<dbReference type="Pfam" id="PF21139">
    <property type="entry name" value="BT_MCC_alpha"/>
    <property type="match status" value="1"/>
</dbReference>
<feature type="domain" description="Lipoyl-binding" evidence="7">
    <location>
        <begin position="602"/>
        <end position="677"/>
    </location>
</feature>
<evidence type="ECO:0000256" key="2">
    <source>
        <dbReference type="ARBA" id="ARBA00022598"/>
    </source>
</evidence>
<comment type="cofactor">
    <cofactor evidence="1">
        <name>biotin</name>
        <dbReference type="ChEBI" id="CHEBI:57586"/>
    </cofactor>
</comment>
<dbReference type="SUPFAM" id="SSF51246">
    <property type="entry name" value="Rudiment single hybrid motif"/>
    <property type="match status" value="1"/>
</dbReference>
<dbReference type="PROSITE" id="PS50968">
    <property type="entry name" value="BIOTINYL_LIPOYL"/>
    <property type="match status" value="1"/>
</dbReference>
<evidence type="ECO:0000313" key="11">
    <source>
        <dbReference type="Proteomes" id="UP000663400"/>
    </source>
</evidence>
<evidence type="ECO:0000256" key="3">
    <source>
        <dbReference type="ARBA" id="ARBA00022741"/>
    </source>
</evidence>
<dbReference type="PANTHER" id="PTHR18866">
    <property type="entry name" value="CARBOXYLASE:PYRUVATE/ACETYL-COA/PROPIONYL-COA CARBOXYLASE"/>
    <property type="match status" value="1"/>
</dbReference>
<dbReference type="InterPro" id="IPR016185">
    <property type="entry name" value="PreATP-grasp_dom_sf"/>
</dbReference>
<evidence type="ECO:0000259" key="7">
    <source>
        <dbReference type="PROSITE" id="PS50968"/>
    </source>
</evidence>
<dbReference type="Pfam" id="PF02786">
    <property type="entry name" value="CPSase_L_D2"/>
    <property type="match status" value="1"/>
</dbReference>
<dbReference type="PROSITE" id="PS50975">
    <property type="entry name" value="ATP_GRASP"/>
    <property type="match status" value="1"/>
</dbReference>
<sequence length="678" mass="73122">MFDKILIANRGEIACRVIRTCRRLGIATVAVYSQADADAQHVRLADEAWPIGGPRPAESYLRGDAILEVALKSGAQAIHPGYGFLSENADFADAVEAAGVVFIGPKAASMRKMGSKAGAKELMQAAGVPVVPGYTGEDQSPDVLQREADAIGYPLMIKAAHGGGGKGMRIVRDSGEFAANLESCQREARNAFGRDRVLLERYVERPRHIEIQVFGDSHGHTLHLNERECSAQRRYQKVLEESPSPFLSAQLRDAMGSAAVLAARAIDYVNAGTVEFIVGQDGGFYFMEINTRLQVEHPVTEFVTGLDLVEWQLRVAAGEALPLAQGQIAQQGHAIEVRLYAEDPDAGFLPGSGRLERLRLPAADQHVRIDSGVIEGDTVTIFYDPMIAKLIVHDADRPRALARLRAALAQCDIAGPKANIEFLERLVRHPAVVEGRIDTGYLDRHLDEFIQAGDTASDDTAQDLLLAAATAQLLVQERQSLERAGASTDPSSPWAIADGWRLGHGSRRSLAFLQGERRLELHAQGSNGNYRIEHADRIHSVEGARNEAGDGLSLRIDGRGRRFTLAMDAGPGNSAGDGRIVVHDGGRRLRLQAVPMYRPERSSAVGTGNRLLAPMPGRVVLVKAAPGDEVEAGQELMVIEAMKMELSLKSPRAGTVAEVRAAAGDFVEADTVLVALAS</sequence>
<evidence type="ECO:0000313" key="10">
    <source>
        <dbReference type="EMBL" id="QSX76207.1"/>
    </source>
</evidence>
<accession>A0ABX7RDH6</accession>
<dbReference type="Pfam" id="PF00289">
    <property type="entry name" value="Biotin_carb_N"/>
    <property type="match status" value="1"/>
</dbReference>
<keyword evidence="2" id="KW-0436">Ligase</keyword>
<evidence type="ECO:0000259" key="8">
    <source>
        <dbReference type="PROSITE" id="PS50975"/>
    </source>
</evidence>
<dbReference type="Gene3D" id="3.30.700.40">
    <property type="match status" value="1"/>
</dbReference>
<dbReference type="InterPro" id="IPR011054">
    <property type="entry name" value="Rudment_hybrid_motif"/>
</dbReference>
<reference evidence="10 11" key="1">
    <citation type="submission" date="2021-02" db="EMBL/GenBank/DDBJ databases">
        <title>Lysobacter arenosi sp. nov., isolated from soil of gangwondo yeongwol, south Korea.</title>
        <authorList>
            <person name="Kim K.R."/>
            <person name="Kim K.H."/>
            <person name="Jeon C.O."/>
        </authorList>
    </citation>
    <scope>NUCLEOTIDE SEQUENCE [LARGE SCALE GENOMIC DNA]</scope>
    <source>
        <strain evidence="10 11">R7</strain>
    </source>
</reference>
<evidence type="ECO:0000256" key="5">
    <source>
        <dbReference type="ARBA" id="ARBA00023267"/>
    </source>
</evidence>
<feature type="domain" description="Biotin carboxylation" evidence="9">
    <location>
        <begin position="1"/>
        <end position="447"/>
    </location>
</feature>
<dbReference type="InterPro" id="IPR005482">
    <property type="entry name" value="Biotin_COase_C"/>
</dbReference>
<dbReference type="SUPFAM" id="SSF52440">
    <property type="entry name" value="PreATP-grasp domain"/>
    <property type="match status" value="1"/>
</dbReference>
<gene>
    <name evidence="10" type="ORF">HIV01_006860</name>
</gene>
<dbReference type="InterPro" id="IPR005481">
    <property type="entry name" value="BC-like_N"/>
</dbReference>
<dbReference type="InterPro" id="IPR050856">
    <property type="entry name" value="Biotin_carboxylase_complex"/>
</dbReference>
<dbReference type="PANTHER" id="PTHR18866:SF33">
    <property type="entry name" value="METHYLCROTONOYL-COA CARBOXYLASE SUBUNIT ALPHA, MITOCHONDRIAL-RELATED"/>
    <property type="match status" value="1"/>
</dbReference>
<protein>
    <submittedName>
        <fullName evidence="10">Acetyl/propionyl/methylcrotonyl-CoA carboxylase subunit alpha</fullName>
    </submittedName>
</protein>
<dbReference type="SMART" id="SM00878">
    <property type="entry name" value="Biotin_carb_C"/>
    <property type="match status" value="1"/>
</dbReference>
<dbReference type="PROSITE" id="PS00867">
    <property type="entry name" value="CPSASE_2"/>
    <property type="match status" value="1"/>
</dbReference>
<dbReference type="InterPro" id="IPR005479">
    <property type="entry name" value="CPAse_ATP-bd"/>
</dbReference>
<name>A0ABX7RDH6_9GAMM</name>
<dbReference type="InterPro" id="IPR011764">
    <property type="entry name" value="Biotin_carboxylation_dom"/>
</dbReference>
<dbReference type="SUPFAM" id="SSF56059">
    <property type="entry name" value="Glutathione synthetase ATP-binding domain-like"/>
    <property type="match status" value="1"/>
</dbReference>
<evidence type="ECO:0000259" key="9">
    <source>
        <dbReference type="PROSITE" id="PS50979"/>
    </source>
</evidence>
<keyword evidence="4 6" id="KW-0067">ATP-binding</keyword>
<evidence type="ECO:0000256" key="6">
    <source>
        <dbReference type="PROSITE-ProRule" id="PRU00409"/>
    </source>
</evidence>
<proteinExistence type="predicted"/>
<dbReference type="Pfam" id="PF02785">
    <property type="entry name" value="Biotin_carb_C"/>
    <property type="match status" value="1"/>
</dbReference>
<dbReference type="InterPro" id="IPR001882">
    <property type="entry name" value="Biotin_BS"/>
</dbReference>
<dbReference type="InterPro" id="IPR011761">
    <property type="entry name" value="ATP-grasp"/>
</dbReference>
<dbReference type="PROSITE" id="PS00866">
    <property type="entry name" value="CPSASE_1"/>
    <property type="match status" value="1"/>
</dbReference>
<keyword evidence="5" id="KW-0092">Biotin</keyword>
<dbReference type="InterPro" id="IPR000089">
    <property type="entry name" value="Biotin_lipoyl"/>
</dbReference>
<evidence type="ECO:0000256" key="1">
    <source>
        <dbReference type="ARBA" id="ARBA00001953"/>
    </source>
</evidence>
<dbReference type="CDD" id="cd06850">
    <property type="entry name" value="biotinyl_domain"/>
    <property type="match status" value="1"/>
</dbReference>
<evidence type="ECO:0000256" key="4">
    <source>
        <dbReference type="ARBA" id="ARBA00022840"/>
    </source>
</evidence>
<dbReference type="Gene3D" id="3.30.470.20">
    <property type="entry name" value="ATP-grasp fold, B domain"/>
    <property type="match status" value="1"/>
</dbReference>
<dbReference type="Proteomes" id="UP000663400">
    <property type="component" value="Chromosome"/>
</dbReference>
<organism evidence="10 11">
    <name type="scientific">Lysobacter arenosi</name>
    <dbReference type="NCBI Taxonomy" id="2795387"/>
    <lineage>
        <taxon>Bacteria</taxon>
        <taxon>Pseudomonadati</taxon>
        <taxon>Pseudomonadota</taxon>
        <taxon>Gammaproteobacteria</taxon>
        <taxon>Lysobacterales</taxon>
        <taxon>Lysobacteraceae</taxon>
        <taxon>Lysobacter</taxon>
    </lineage>
</organism>
<dbReference type="SUPFAM" id="SSF51230">
    <property type="entry name" value="Single hybrid motif"/>
    <property type="match status" value="1"/>
</dbReference>
<keyword evidence="11" id="KW-1185">Reference proteome</keyword>
<dbReference type="PROSITE" id="PS50979">
    <property type="entry name" value="BC"/>
    <property type="match status" value="1"/>
</dbReference>
<dbReference type="Pfam" id="PF00364">
    <property type="entry name" value="Biotin_lipoyl"/>
    <property type="match status" value="1"/>
</dbReference>
<dbReference type="PROSITE" id="PS00188">
    <property type="entry name" value="BIOTIN"/>
    <property type="match status" value="1"/>
</dbReference>